<name>A0A811N658_9POAL</name>
<feature type="region of interest" description="Disordered" evidence="1">
    <location>
        <begin position="1"/>
        <end position="35"/>
    </location>
</feature>
<protein>
    <submittedName>
        <fullName evidence="2">Uncharacterized protein</fullName>
    </submittedName>
</protein>
<comment type="caution">
    <text evidence="2">The sequence shown here is derived from an EMBL/GenBank/DDBJ whole genome shotgun (WGS) entry which is preliminary data.</text>
</comment>
<accession>A0A811N658</accession>
<organism evidence="2 3">
    <name type="scientific">Miscanthus lutarioriparius</name>
    <dbReference type="NCBI Taxonomy" id="422564"/>
    <lineage>
        <taxon>Eukaryota</taxon>
        <taxon>Viridiplantae</taxon>
        <taxon>Streptophyta</taxon>
        <taxon>Embryophyta</taxon>
        <taxon>Tracheophyta</taxon>
        <taxon>Spermatophyta</taxon>
        <taxon>Magnoliopsida</taxon>
        <taxon>Liliopsida</taxon>
        <taxon>Poales</taxon>
        <taxon>Poaceae</taxon>
        <taxon>PACMAD clade</taxon>
        <taxon>Panicoideae</taxon>
        <taxon>Andropogonodae</taxon>
        <taxon>Andropogoneae</taxon>
        <taxon>Saccharinae</taxon>
        <taxon>Miscanthus</taxon>
    </lineage>
</organism>
<evidence type="ECO:0000313" key="2">
    <source>
        <dbReference type="EMBL" id="CAD6221499.1"/>
    </source>
</evidence>
<dbReference type="EMBL" id="CAJGYO010000003">
    <property type="protein sequence ID" value="CAD6221499.1"/>
    <property type="molecule type" value="Genomic_DNA"/>
</dbReference>
<feature type="compositionally biased region" description="Basic and acidic residues" evidence="1">
    <location>
        <begin position="14"/>
        <end position="23"/>
    </location>
</feature>
<reference evidence="2" key="1">
    <citation type="submission" date="2020-10" db="EMBL/GenBank/DDBJ databases">
        <authorList>
            <person name="Han B."/>
            <person name="Lu T."/>
            <person name="Zhao Q."/>
            <person name="Huang X."/>
            <person name="Zhao Y."/>
        </authorList>
    </citation>
    <scope>NUCLEOTIDE SEQUENCE</scope>
</reference>
<proteinExistence type="predicted"/>
<dbReference type="Proteomes" id="UP000604825">
    <property type="component" value="Unassembled WGS sequence"/>
</dbReference>
<dbReference type="AlphaFoldDB" id="A0A811N658"/>
<keyword evidence="3" id="KW-1185">Reference proteome</keyword>
<sequence length="87" mass="9436">MVRRVGAENGGGGRRSERIETRRRGGGVGAAKDREMTAEVLPPHTSALQFHASNTVHFIDSSLFEQTSMASSKQASKLNEGRHGKML</sequence>
<evidence type="ECO:0000256" key="1">
    <source>
        <dbReference type="SAM" id="MobiDB-lite"/>
    </source>
</evidence>
<gene>
    <name evidence="2" type="ORF">NCGR_LOCUS14765</name>
</gene>
<evidence type="ECO:0000313" key="3">
    <source>
        <dbReference type="Proteomes" id="UP000604825"/>
    </source>
</evidence>